<organism evidence="1 2">
    <name type="scientific">Brucella ovis (strain ATCC 25840 / 63/290 / NCTC 10512)</name>
    <dbReference type="NCBI Taxonomy" id="444178"/>
    <lineage>
        <taxon>Bacteria</taxon>
        <taxon>Pseudomonadati</taxon>
        <taxon>Pseudomonadota</taxon>
        <taxon>Alphaproteobacteria</taxon>
        <taxon>Hyphomicrobiales</taxon>
        <taxon>Brucellaceae</taxon>
        <taxon>Brucella/Ochrobactrum group</taxon>
        <taxon>Brucella</taxon>
    </lineage>
</organism>
<keyword evidence="2" id="KW-1185">Reference proteome</keyword>
<proteinExistence type="predicted"/>
<sequence length="32" mass="3264">MIATVIGLKAALLQRDAVAQGEGNLPQEGLEG</sequence>
<protein>
    <submittedName>
        <fullName evidence="1">Uncharacterized protein</fullName>
    </submittedName>
</protein>
<dbReference type="EMBL" id="CP000708">
    <property type="protein sequence ID" value="ABQ60393.1"/>
    <property type="molecule type" value="Genomic_DNA"/>
</dbReference>
<dbReference type="HOGENOM" id="CLU_3388429_0_0_5"/>
<accession>A0A0H3ANU0</accession>
<gene>
    <name evidence="1" type="ordered locus">BOV_0655</name>
</gene>
<dbReference type="Proteomes" id="UP000006383">
    <property type="component" value="Chromosome I"/>
</dbReference>
<dbReference type="KEGG" id="bov:BOV_0655"/>
<evidence type="ECO:0000313" key="2">
    <source>
        <dbReference type="Proteomes" id="UP000006383"/>
    </source>
</evidence>
<evidence type="ECO:0000313" key="1">
    <source>
        <dbReference type="EMBL" id="ABQ60393.1"/>
    </source>
</evidence>
<reference evidence="2" key="1">
    <citation type="journal article" date="2009" name="PLoS ONE">
        <title>Genome degradation in Brucella ovis corresponds with narrowing of its host range and tissue tropism.</title>
        <authorList>
            <person name="Tsolis R.M."/>
            <person name="Seshadri R."/>
            <person name="Santos R.L."/>
            <person name="Sangari F.J."/>
            <person name="Lobo J.M."/>
            <person name="de Jong M.F."/>
            <person name="Ren Q."/>
            <person name="Myers G."/>
            <person name="Brinkac L.M."/>
            <person name="Nelson W.C."/>
            <person name="Deboy R.T."/>
            <person name="Angiuoli S."/>
            <person name="Khouri H."/>
            <person name="Dimitrov G."/>
            <person name="Robinson J.R."/>
            <person name="Mulligan S."/>
            <person name="Walker R.L."/>
            <person name="Elzer P.E."/>
            <person name="Hassan K.A."/>
            <person name="Paulsen I.T."/>
        </authorList>
    </citation>
    <scope>NUCLEOTIDE SEQUENCE [LARGE SCALE GENOMIC DNA]</scope>
    <source>
        <strain evidence="2">ATCC 25840 / 63/290 / NCTC 10512</strain>
    </source>
</reference>
<dbReference type="AlphaFoldDB" id="A0A0H3ANU0"/>
<name>A0A0H3ANU0_BRUO2</name>